<dbReference type="PANTHER" id="PTHR10204">
    <property type="entry name" value="NAD P H OXIDOREDUCTASE-RELATED"/>
    <property type="match status" value="1"/>
</dbReference>
<comment type="similarity">
    <text evidence="1">Belongs to the NAD(P)H dehydrogenase (quinone) family.</text>
</comment>
<dbReference type="GO" id="GO:0005829">
    <property type="term" value="C:cytosol"/>
    <property type="evidence" value="ECO:0007669"/>
    <property type="project" value="TreeGrafter"/>
</dbReference>
<accession>A0A2G1DLZ3</accession>
<dbReference type="RefSeq" id="WP_099341182.1">
    <property type="nucleotide sequence ID" value="NZ_CP032098.1"/>
</dbReference>
<dbReference type="Proteomes" id="UP000221222">
    <property type="component" value="Unassembled WGS sequence"/>
</dbReference>
<sequence length="191" mass="22208">MKCLVVLAHPLENSLCCHLARETIKYLENKGYQVTVKDLYKESFNPILTKDERDSYYEKQFNLSKLKDDIIQLEEAESLVLIFPTWWFSFPAILKGWFDRVWAPGHAYNHASDLGAITPCLLNLKELKVITTLGAPWWFFFVLRKPVKVLKYALLGACTKNCKFQMLSLYNSESLSKEKVSNFIRKIKATF</sequence>
<evidence type="ECO:0000256" key="1">
    <source>
        <dbReference type="ARBA" id="ARBA00006252"/>
    </source>
</evidence>
<dbReference type="GO" id="GO:0003955">
    <property type="term" value="F:NAD(P)H dehydrogenase (quinone) activity"/>
    <property type="evidence" value="ECO:0007669"/>
    <property type="project" value="TreeGrafter"/>
</dbReference>
<dbReference type="AlphaFoldDB" id="A0A2G1DLZ3"/>
<keyword evidence="6" id="KW-1185">Reference proteome</keyword>
<protein>
    <submittedName>
        <fullName evidence="4">Flavodoxin-like fold domain-containing protein</fullName>
    </submittedName>
    <submittedName>
        <fullName evidence="5">NAD(P)H dehydrogenase</fullName>
    </submittedName>
</protein>
<feature type="domain" description="Flavodoxin-like fold" evidence="3">
    <location>
        <begin position="1"/>
        <end position="136"/>
    </location>
</feature>
<evidence type="ECO:0000313" key="6">
    <source>
        <dbReference type="Proteomes" id="UP000221222"/>
    </source>
</evidence>
<name>A0A2G1DLZ3_9BACT</name>
<keyword evidence="2" id="KW-0560">Oxidoreductase</keyword>
<dbReference type="Pfam" id="PF02525">
    <property type="entry name" value="Flavodoxin_2"/>
    <property type="match status" value="1"/>
</dbReference>
<dbReference type="EMBL" id="NXFY01000001">
    <property type="protein sequence ID" value="PHO19366.1"/>
    <property type="molecule type" value="Genomic_DNA"/>
</dbReference>
<dbReference type="InterPro" id="IPR003680">
    <property type="entry name" value="Flavodoxin_fold"/>
</dbReference>
<evidence type="ECO:0000313" key="7">
    <source>
        <dbReference type="Proteomes" id="UP000262712"/>
    </source>
</evidence>
<organism evidence="5 6">
    <name type="scientific">Malaciobacter molluscorum LMG 25693</name>
    <dbReference type="NCBI Taxonomy" id="870501"/>
    <lineage>
        <taxon>Bacteria</taxon>
        <taxon>Pseudomonadati</taxon>
        <taxon>Campylobacterota</taxon>
        <taxon>Epsilonproteobacteria</taxon>
        <taxon>Campylobacterales</taxon>
        <taxon>Arcobacteraceae</taxon>
        <taxon>Malaciobacter</taxon>
    </lineage>
</organism>
<dbReference type="EMBL" id="CP032098">
    <property type="protein sequence ID" value="AXX92137.1"/>
    <property type="molecule type" value="Genomic_DNA"/>
</dbReference>
<gene>
    <name evidence="4" type="ORF">AMOL_1155</name>
    <name evidence="5" type="ORF">CPU12_00900</name>
</gene>
<evidence type="ECO:0000313" key="5">
    <source>
        <dbReference type="EMBL" id="PHO19366.1"/>
    </source>
</evidence>
<dbReference type="SUPFAM" id="SSF52218">
    <property type="entry name" value="Flavoproteins"/>
    <property type="match status" value="1"/>
</dbReference>
<dbReference type="Gene3D" id="3.40.50.360">
    <property type="match status" value="1"/>
</dbReference>
<reference evidence="5 6" key="1">
    <citation type="submission" date="2017-09" db="EMBL/GenBank/DDBJ databases">
        <title>Arcobacter canalis sp. nov., a new species isolated from a water canal contaminated with urban sewage.</title>
        <authorList>
            <person name="Perez-Cataluna A."/>
            <person name="Salas-Masso N."/>
            <person name="Figueras M.J."/>
        </authorList>
    </citation>
    <scope>NUCLEOTIDE SEQUENCE [LARGE SCALE GENOMIC DNA]</scope>
    <source>
        <strain evidence="5 6">F98-3</strain>
    </source>
</reference>
<dbReference type="Proteomes" id="UP000262712">
    <property type="component" value="Chromosome"/>
</dbReference>
<dbReference type="PANTHER" id="PTHR10204:SF34">
    <property type="entry name" value="NAD(P)H DEHYDROGENASE [QUINONE] 1 ISOFORM 1"/>
    <property type="match status" value="1"/>
</dbReference>
<evidence type="ECO:0000256" key="2">
    <source>
        <dbReference type="ARBA" id="ARBA00023002"/>
    </source>
</evidence>
<evidence type="ECO:0000259" key="3">
    <source>
        <dbReference type="Pfam" id="PF02525"/>
    </source>
</evidence>
<dbReference type="InterPro" id="IPR051545">
    <property type="entry name" value="NAD(P)H_dehydrogenase_qn"/>
</dbReference>
<dbReference type="KEGG" id="amol:AMOL_1155"/>
<evidence type="ECO:0000313" key="4">
    <source>
        <dbReference type="EMBL" id="AXX92137.1"/>
    </source>
</evidence>
<dbReference type="InterPro" id="IPR029039">
    <property type="entry name" value="Flavoprotein-like_sf"/>
</dbReference>
<reference evidence="4 7" key="2">
    <citation type="submission" date="2018-08" db="EMBL/GenBank/DDBJ databases">
        <title>Complete genome of the Arcobacter molluscorum type strain LMG 25693.</title>
        <authorList>
            <person name="Miller W.G."/>
            <person name="Yee E."/>
            <person name="Bono J.L."/>
        </authorList>
    </citation>
    <scope>NUCLEOTIDE SEQUENCE [LARGE SCALE GENOMIC DNA]</scope>
    <source>
        <strain evidence="4 7">CECT 7696</strain>
    </source>
</reference>
<proteinExistence type="inferred from homology"/>